<dbReference type="InterPro" id="IPR018149">
    <property type="entry name" value="Lys-tRNA-synth_II_C"/>
</dbReference>
<dbReference type="SMART" id="SM00249">
    <property type="entry name" value="PHD"/>
    <property type="match status" value="1"/>
</dbReference>
<evidence type="ECO:0000256" key="14">
    <source>
        <dbReference type="ARBA" id="ARBA00022917"/>
    </source>
</evidence>
<feature type="region of interest" description="Disordered" evidence="20">
    <location>
        <begin position="166"/>
        <end position="224"/>
    </location>
</feature>
<evidence type="ECO:0000313" key="25">
    <source>
        <dbReference type="Proteomes" id="UP000011761"/>
    </source>
</evidence>
<evidence type="ECO:0000256" key="7">
    <source>
        <dbReference type="ARBA" id="ARBA00022490"/>
    </source>
</evidence>
<feature type="region of interest" description="Disordered" evidence="20">
    <location>
        <begin position="890"/>
        <end position="952"/>
    </location>
</feature>
<evidence type="ECO:0000256" key="16">
    <source>
        <dbReference type="ARBA" id="ARBA00030563"/>
    </source>
</evidence>
<dbReference type="InterPro" id="IPR055499">
    <property type="entry name" value="DUF7071"/>
</dbReference>
<comment type="catalytic activity">
    <reaction evidence="17">
        <text>tRNA(Lys) + L-lysine + ATP = L-lysyl-tRNA(Lys) + AMP + diphosphate</text>
        <dbReference type="Rhea" id="RHEA:20792"/>
        <dbReference type="Rhea" id="RHEA-COMP:9696"/>
        <dbReference type="Rhea" id="RHEA-COMP:9697"/>
        <dbReference type="ChEBI" id="CHEBI:30616"/>
        <dbReference type="ChEBI" id="CHEBI:32551"/>
        <dbReference type="ChEBI" id="CHEBI:33019"/>
        <dbReference type="ChEBI" id="CHEBI:78442"/>
        <dbReference type="ChEBI" id="CHEBI:78529"/>
        <dbReference type="ChEBI" id="CHEBI:456215"/>
        <dbReference type="EC" id="6.1.1.6"/>
    </reaction>
</comment>
<dbReference type="RefSeq" id="XP_007673296.1">
    <property type="nucleotide sequence ID" value="XM_007675106.1"/>
</dbReference>
<dbReference type="SUPFAM" id="SSF46942">
    <property type="entry name" value="Elongation factor TFIIS domain 2"/>
    <property type="match status" value="1"/>
</dbReference>
<dbReference type="HOGENOM" id="CLU_249342_0_0_1"/>
<organism evidence="24 25">
    <name type="scientific">Baudoinia panamericana (strain UAMH 10762)</name>
    <name type="common">Angels' share fungus</name>
    <name type="synonym">Baudoinia compniacensis (strain UAMH 10762)</name>
    <dbReference type="NCBI Taxonomy" id="717646"/>
    <lineage>
        <taxon>Eukaryota</taxon>
        <taxon>Fungi</taxon>
        <taxon>Dikarya</taxon>
        <taxon>Ascomycota</taxon>
        <taxon>Pezizomycotina</taxon>
        <taxon>Dothideomycetes</taxon>
        <taxon>Dothideomycetidae</taxon>
        <taxon>Mycosphaerellales</taxon>
        <taxon>Teratosphaeriaceae</taxon>
        <taxon>Baudoinia</taxon>
    </lineage>
</organism>
<feature type="region of interest" description="Disordered" evidence="20">
    <location>
        <begin position="391"/>
        <end position="495"/>
    </location>
</feature>
<feature type="compositionally biased region" description="Low complexity" evidence="20">
    <location>
        <begin position="12"/>
        <end position="33"/>
    </location>
</feature>
<keyword evidence="10" id="KW-0547">Nucleotide-binding</keyword>
<dbReference type="PROSITE" id="PS50862">
    <property type="entry name" value="AA_TRNA_LIGASE_II"/>
    <property type="match status" value="1"/>
</dbReference>
<evidence type="ECO:0000256" key="5">
    <source>
        <dbReference type="ARBA" id="ARBA00013166"/>
    </source>
</evidence>
<dbReference type="eggNOG" id="KOG1634">
    <property type="taxonomic scope" value="Eukaryota"/>
</dbReference>
<evidence type="ECO:0000259" key="22">
    <source>
        <dbReference type="PROSITE" id="PS50862"/>
    </source>
</evidence>
<dbReference type="InterPro" id="IPR013083">
    <property type="entry name" value="Znf_RING/FYVE/PHD"/>
</dbReference>
<feature type="compositionally biased region" description="Low complexity" evidence="20">
    <location>
        <begin position="744"/>
        <end position="766"/>
    </location>
</feature>
<comment type="similarity">
    <text evidence="4">Belongs to the BYE1 family.</text>
</comment>
<evidence type="ECO:0000256" key="2">
    <source>
        <dbReference type="ARBA" id="ARBA00004496"/>
    </source>
</evidence>
<dbReference type="CDD" id="cd21538">
    <property type="entry name" value="SPOC_TFIIS"/>
    <property type="match status" value="1"/>
</dbReference>
<dbReference type="GO" id="GO:0005829">
    <property type="term" value="C:cytosol"/>
    <property type="evidence" value="ECO:0007669"/>
    <property type="project" value="TreeGrafter"/>
</dbReference>
<dbReference type="InterPro" id="IPR019786">
    <property type="entry name" value="Zinc_finger_PHD-type_CS"/>
</dbReference>
<dbReference type="Gene3D" id="2.40.50.140">
    <property type="entry name" value="Nucleic acid-binding proteins"/>
    <property type="match status" value="1"/>
</dbReference>
<proteinExistence type="inferred from homology"/>
<dbReference type="InterPro" id="IPR036575">
    <property type="entry name" value="TFIIS_cen_dom_sf"/>
</dbReference>
<dbReference type="InterPro" id="IPR006195">
    <property type="entry name" value="aa-tRNA-synth_II"/>
</dbReference>
<name>M2NJW0_BAUPA</name>
<dbReference type="eggNOG" id="KOG1885">
    <property type="taxonomic scope" value="Eukaryota"/>
</dbReference>
<feature type="compositionally biased region" description="Basic residues" evidence="20">
    <location>
        <begin position="34"/>
        <end position="44"/>
    </location>
</feature>
<dbReference type="PROSITE" id="PS01359">
    <property type="entry name" value="ZF_PHD_1"/>
    <property type="match status" value="1"/>
</dbReference>
<evidence type="ECO:0000256" key="11">
    <source>
        <dbReference type="ARBA" id="ARBA00022771"/>
    </source>
</evidence>
<dbReference type="Pfam" id="PF23257">
    <property type="entry name" value="DUF7071"/>
    <property type="match status" value="1"/>
</dbReference>
<dbReference type="SUPFAM" id="SSF57903">
    <property type="entry name" value="FYVE/PHD zinc finger"/>
    <property type="match status" value="1"/>
</dbReference>
<dbReference type="InterPro" id="IPR011011">
    <property type="entry name" value="Znf_FYVE_PHD"/>
</dbReference>
<feature type="compositionally biased region" description="Basic and acidic residues" evidence="20">
    <location>
        <begin position="911"/>
        <end position="934"/>
    </location>
</feature>
<comment type="similarity">
    <text evidence="3">Belongs to the class-II aminoacyl-tRNA synthetase family.</text>
</comment>
<feature type="domain" description="PHD-type" evidence="21">
    <location>
        <begin position="58"/>
        <end position="111"/>
    </location>
</feature>
<dbReference type="EC" id="6.1.1.6" evidence="5"/>
<keyword evidence="15" id="KW-0030">Aminoacyl-tRNA synthetase</keyword>
<dbReference type="InterPro" id="IPR002313">
    <property type="entry name" value="Lys-tRNA-ligase_II"/>
</dbReference>
<dbReference type="Proteomes" id="UP000011761">
    <property type="component" value="Unassembled WGS sequence"/>
</dbReference>
<dbReference type="GO" id="GO:0005524">
    <property type="term" value="F:ATP binding"/>
    <property type="evidence" value="ECO:0007669"/>
    <property type="project" value="UniProtKB-KW"/>
</dbReference>
<evidence type="ECO:0000259" key="21">
    <source>
        <dbReference type="PROSITE" id="PS50016"/>
    </source>
</evidence>
<dbReference type="GO" id="GO:0006430">
    <property type="term" value="P:lysyl-tRNA aminoacylation"/>
    <property type="evidence" value="ECO:0007669"/>
    <property type="project" value="InterPro"/>
</dbReference>
<dbReference type="STRING" id="717646.M2NJW0"/>
<dbReference type="Pfam" id="PF07500">
    <property type="entry name" value="TFIIS_M"/>
    <property type="match status" value="1"/>
</dbReference>
<dbReference type="InterPro" id="IPR004364">
    <property type="entry name" value="Aa-tRNA-synt_II"/>
</dbReference>
<reference evidence="24 25" key="1">
    <citation type="journal article" date="2012" name="PLoS Pathog.">
        <title>Diverse lifestyles and strategies of plant pathogenesis encoded in the genomes of eighteen Dothideomycetes fungi.</title>
        <authorList>
            <person name="Ohm R.A."/>
            <person name="Feau N."/>
            <person name="Henrissat B."/>
            <person name="Schoch C.L."/>
            <person name="Horwitz B.A."/>
            <person name="Barry K.W."/>
            <person name="Condon B.J."/>
            <person name="Copeland A.C."/>
            <person name="Dhillon B."/>
            <person name="Glaser F."/>
            <person name="Hesse C.N."/>
            <person name="Kosti I."/>
            <person name="LaButti K."/>
            <person name="Lindquist E.A."/>
            <person name="Lucas S."/>
            <person name="Salamov A.A."/>
            <person name="Bradshaw R.E."/>
            <person name="Ciuffetti L."/>
            <person name="Hamelin R.C."/>
            <person name="Kema G.H.J."/>
            <person name="Lawrence C."/>
            <person name="Scott J.A."/>
            <person name="Spatafora J.W."/>
            <person name="Turgeon B.G."/>
            <person name="de Wit P.J.G.M."/>
            <person name="Zhong S."/>
            <person name="Goodwin S.B."/>
            <person name="Grigoriev I.V."/>
        </authorList>
    </citation>
    <scope>NUCLEOTIDE SEQUENCE [LARGE SCALE GENOMIC DNA]</scope>
    <source>
        <strain evidence="24 25">UAMH 10762</strain>
    </source>
</reference>
<dbReference type="InterPro" id="IPR045864">
    <property type="entry name" value="aa-tRNA-synth_II/BPL/LPL"/>
</dbReference>
<dbReference type="SMART" id="SM00510">
    <property type="entry name" value="TFS2M"/>
    <property type="match status" value="1"/>
</dbReference>
<dbReference type="SUPFAM" id="SSF50249">
    <property type="entry name" value="Nucleic acid-binding proteins"/>
    <property type="match status" value="1"/>
</dbReference>
<dbReference type="Pfam" id="PF00152">
    <property type="entry name" value="tRNA-synt_2"/>
    <property type="match status" value="1"/>
</dbReference>
<dbReference type="OrthoDB" id="21243at2759"/>
<dbReference type="GO" id="GO:0000049">
    <property type="term" value="F:tRNA binding"/>
    <property type="evidence" value="ECO:0007669"/>
    <property type="project" value="TreeGrafter"/>
</dbReference>
<feature type="region of interest" description="Disordered" evidence="20">
    <location>
        <begin position="668"/>
        <end position="767"/>
    </location>
</feature>
<feature type="region of interest" description="Disordered" evidence="20">
    <location>
        <begin position="1"/>
        <end position="57"/>
    </location>
</feature>
<dbReference type="Pfam" id="PF20826">
    <property type="entry name" value="PHD_5"/>
    <property type="match status" value="1"/>
</dbReference>
<dbReference type="CDD" id="cd04322">
    <property type="entry name" value="LysRS_N"/>
    <property type="match status" value="1"/>
</dbReference>
<evidence type="ECO:0000313" key="24">
    <source>
        <dbReference type="EMBL" id="EMC99714.1"/>
    </source>
</evidence>
<evidence type="ECO:0000256" key="8">
    <source>
        <dbReference type="ARBA" id="ARBA00022598"/>
    </source>
</evidence>
<dbReference type="FunFam" id="3.30.930.10:FF:000238">
    <property type="entry name" value="Lysine--tRNA ligase"/>
    <property type="match status" value="1"/>
</dbReference>
<dbReference type="HAMAP" id="MF_00252">
    <property type="entry name" value="Lys_tRNA_synth_class2"/>
    <property type="match status" value="1"/>
</dbReference>
<keyword evidence="7" id="KW-0963">Cytoplasm</keyword>
<dbReference type="PANTHER" id="PTHR42918:SF9">
    <property type="entry name" value="LYSINE--TRNA LIGASE"/>
    <property type="match status" value="1"/>
</dbReference>
<evidence type="ECO:0000256" key="13">
    <source>
        <dbReference type="ARBA" id="ARBA00022840"/>
    </source>
</evidence>
<comment type="subcellular location">
    <subcellularLocation>
        <location evidence="2">Cytoplasm</location>
    </subcellularLocation>
</comment>
<keyword evidence="11 19" id="KW-0863">Zinc-finger</keyword>
<dbReference type="PROSITE" id="PS51321">
    <property type="entry name" value="TFIIS_CENTRAL"/>
    <property type="match status" value="1"/>
</dbReference>
<feature type="compositionally biased region" description="Polar residues" evidence="20">
    <location>
        <begin position="415"/>
        <end position="424"/>
    </location>
</feature>
<dbReference type="Gene3D" id="3.30.930.10">
    <property type="entry name" value="Bira Bifunctional Protein, Domain 2"/>
    <property type="match status" value="1"/>
</dbReference>
<evidence type="ECO:0000256" key="3">
    <source>
        <dbReference type="ARBA" id="ARBA00008226"/>
    </source>
</evidence>
<evidence type="ECO:0000256" key="15">
    <source>
        <dbReference type="ARBA" id="ARBA00023146"/>
    </source>
</evidence>
<dbReference type="InterPro" id="IPR003618">
    <property type="entry name" value="TFIIS_cen_dom"/>
</dbReference>
<dbReference type="NCBIfam" id="NF001756">
    <property type="entry name" value="PRK00484.1"/>
    <property type="match status" value="1"/>
</dbReference>
<keyword evidence="14" id="KW-0648">Protein biosynthesis</keyword>
<feature type="domain" description="TFIIS central" evidence="23">
    <location>
        <begin position="242"/>
        <end position="368"/>
    </location>
</feature>
<dbReference type="GO" id="GO:0006351">
    <property type="term" value="P:DNA-templated transcription"/>
    <property type="evidence" value="ECO:0007669"/>
    <property type="project" value="InterPro"/>
</dbReference>
<dbReference type="InterPro" id="IPR012921">
    <property type="entry name" value="SPOC_C"/>
</dbReference>
<evidence type="ECO:0000259" key="23">
    <source>
        <dbReference type="PROSITE" id="PS51321"/>
    </source>
</evidence>
<dbReference type="GO" id="GO:0008270">
    <property type="term" value="F:zinc ion binding"/>
    <property type="evidence" value="ECO:0007669"/>
    <property type="project" value="UniProtKB-KW"/>
</dbReference>
<dbReference type="SUPFAM" id="SSF55681">
    <property type="entry name" value="Class II aaRS and biotin synthetases"/>
    <property type="match status" value="1"/>
</dbReference>
<dbReference type="PRINTS" id="PR00982">
    <property type="entry name" value="TRNASYNTHLYS"/>
</dbReference>
<evidence type="ECO:0000256" key="12">
    <source>
        <dbReference type="ARBA" id="ARBA00022833"/>
    </source>
</evidence>
<dbReference type="InterPro" id="IPR019787">
    <property type="entry name" value="Znf_PHD-finger"/>
</dbReference>
<comment type="function">
    <text evidence="1">Negative regulator of transcription elongation.</text>
</comment>
<keyword evidence="12" id="KW-0862">Zinc</keyword>
<dbReference type="InterPro" id="IPR044136">
    <property type="entry name" value="Lys-tRNA-ligase_II_N"/>
</dbReference>
<sequence>MSDEPRRSGRATKGTHSSAKASSSPAPTLPKGAKTTKSKGKKAAQKAEDDEGDNEEGEIRCICGDTDAKSTWEFIGCEACLSWQHNVCMGEPPEGDPKLPEHYFCEECRPEEHKETLAALAKGEKIWETRQTQFKQWRKMSASRRKGKAKDGEEVKPKYLKAEYTDGEVVEPAETEAGASDSQEAGTKRKLEEIVPEEDASEEQPVVSSRRADKRRKSSQATSKAIVDAETAVVEIDQLPNDRKKIAQALSDVLSTDIGERAKAGYRIPDGQTAKSIGERHASLIEYALYQNHGGPQEEKYKAQFRALHANLKRNRVLVERLLEDSLTADELATMESKDMASEEQQLERKRMKEELDRQAVAIQEEGPRFRQDHKGVEKIEEDRVAASEFAANIQPVRERTSIAEDGSDVPMNVDGQQDSNARTATEAGPGLDRRESSQANFDINNIWQKTTGSAQSPTTAAGRRPMQIPPRRRSSMQIQAEASNDGAKDDPDVDRLLQDDDEQYEPSDLTDGVVWRGKLVHAGEGEPVVNARWVAGRDMSSTAPWRQMLPSKLTVDGRLAVPKAEEYLCGLQWSQTSDVSVLALSAYDDIEAFNRVFMYFSSRQRYAVINKDKPPLVKDLYVIPVEKGKGLPEHVNMLEHCTLKSPAEERMLLATFVIARAMPPAVDTAVQPQQQQTASVSNGGPQHLPQHVRAGGPGPAGSPLNQNNPTFSPSQQHHPAMPTAGYGAPVGQQPGAAFPPNPYEQQTPQQQQQQAPLAFPLSNQPQLPPNGNPLIAEILGPRLMDPTAQQIIQADPNVDAAKLHNLRSILDEDVNARTDLAALAVRLNASGTQAGVVVVASVVSAASGEYVAPLLKLPHTLVLCMSAQQTADAVKDAVQNVADKVQEMTTADGAPTANQLLDEETGEYVSKTELKKRQKQREKEKQKAEREATRQPPPAPKRKAGPVEEDLNPNQYFEIRSRAIKRMKEDGSMNPFPHKFEENYELPNFEKEFGHLKKGETKKEITVKVICRVYNIRTSGENLRFYEVEADGAQVQIMATNMENTSEKPFADQHDPVRRGDWLGVIGFPGRTSPKREDNPGELSIFAQEVIVLSPCLHQIPSEHYGFRDQEERHRNRHLDLIMNKRTVDTFIKRTKIIRYVRNYLDSNGFLEMETPILMKNAGGATAKPFMTHHNDLNMMLALRIATELPLKMLIVGGFRKVYEVGRLFRNEGIDLTHNPEFTTCEFYERGADLYDTMNRTEELVEGMVKEICGSNKTTFITQHGETYNVDWSRPWKRIEMMPALEEACGEAFPPGDQLHTEETNAFLKRMLAKTGVDCTPPLTNSRMIDKLVGEFIEEKCVNPTFITGHPQMMSPLAKYHRSLPGICERAEAFVCKKEIANMYTELNDPFDQRLRFEEQARQKAQGDDEAQVLDEGFLTAMEYGLPPTGGWGMGIDRMVMFLTNNYSIKEVLTFPFMKDENVAPRPKAAEVADVEAMPVEEVGHK</sequence>
<dbReference type="Pfam" id="PF07744">
    <property type="entry name" value="SPOC"/>
    <property type="match status" value="1"/>
</dbReference>
<protein>
    <recommendedName>
        <fullName evidence="18">Probable lysine--tRNA ligase, cytoplasmic</fullName>
        <ecNumber evidence="5">6.1.1.6</ecNumber>
    </recommendedName>
    <alternativeName>
        <fullName evidence="16">Lysyl-tRNA synthetase</fullName>
    </alternativeName>
    <alternativeName>
        <fullName evidence="6">Transcription factor BYE1</fullName>
    </alternativeName>
</protein>
<evidence type="ECO:0000256" key="17">
    <source>
        <dbReference type="ARBA" id="ARBA00048573"/>
    </source>
</evidence>
<dbReference type="GeneID" id="19115643"/>
<evidence type="ECO:0000256" key="19">
    <source>
        <dbReference type="PROSITE-ProRule" id="PRU00146"/>
    </source>
</evidence>
<accession>M2NJW0</accession>
<dbReference type="KEGG" id="bcom:BAUCODRAFT_571914"/>
<dbReference type="InterPro" id="IPR012340">
    <property type="entry name" value="NA-bd_OB-fold"/>
</dbReference>
<keyword evidence="8" id="KW-0436">Ligase</keyword>
<feature type="compositionally biased region" description="Polar residues" evidence="20">
    <location>
        <begin position="671"/>
        <end position="685"/>
    </location>
</feature>
<evidence type="ECO:0000256" key="6">
    <source>
        <dbReference type="ARBA" id="ARBA00021616"/>
    </source>
</evidence>
<evidence type="ECO:0000256" key="1">
    <source>
        <dbReference type="ARBA" id="ARBA00002311"/>
    </source>
</evidence>
<evidence type="ECO:0000256" key="18">
    <source>
        <dbReference type="ARBA" id="ARBA00067316"/>
    </source>
</evidence>
<dbReference type="InterPro" id="IPR001965">
    <property type="entry name" value="Znf_PHD"/>
</dbReference>
<dbReference type="CDD" id="cd00775">
    <property type="entry name" value="LysRS_core"/>
    <property type="match status" value="1"/>
</dbReference>
<dbReference type="EMBL" id="KB445551">
    <property type="protein sequence ID" value="EMC99714.1"/>
    <property type="molecule type" value="Genomic_DNA"/>
</dbReference>
<feature type="domain" description="Aminoacyl-transfer RNA synthetases class-II family profile" evidence="22">
    <location>
        <begin position="1135"/>
        <end position="1457"/>
    </location>
</feature>
<gene>
    <name evidence="24" type="ORF">BAUCODRAFT_571914</name>
</gene>
<evidence type="ECO:0000256" key="4">
    <source>
        <dbReference type="ARBA" id="ARBA00011050"/>
    </source>
</evidence>
<dbReference type="NCBIfam" id="TIGR00499">
    <property type="entry name" value="lysS_bact"/>
    <property type="match status" value="1"/>
</dbReference>
<dbReference type="PROSITE" id="PS50016">
    <property type="entry name" value="ZF_PHD_2"/>
    <property type="match status" value="1"/>
</dbReference>
<dbReference type="PANTHER" id="PTHR42918">
    <property type="entry name" value="LYSYL-TRNA SYNTHETASE"/>
    <property type="match status" value="1"/>
</dbReference>
<keyword evidence="13" id="KW-0067">ATP-binding</keyword>
<feature type="compositionally biased region" description="Polar residues" evidence="20">
    <location>
        <begin position="704"/>
        <end position="718"/>
    </location>
</feature>
<feature type="compositionally biased region" description="Polar residues" evidence="20">
    <location>
        <begin position="438"/>
        <end position="460"/>
    </location>
</feature>
<keyword evidence="9" id="KW-0479">Metal-binding</keyword>
<evidence type="ECO:0000256" key="10">
    <source>
        <dbReference type="ARBA" id="ARBA00022741"/>
    </source>
</evidence>
<dbReference type="FunFam" id="2.40.50.140:FF:000050">
    <property type="entry name" value="Lysine--tRNA ligase"/>
    <property type="match status" value="1"/>
</dbReference>
<dbReference type="GO" id="GO:0004824">
    <property type="term" value="F:lysine-tRNA ligase activity"/>
    <property type="evidence" value="ECO:0007669"/>
    <property type="project" value="UniProtKB-EC"/>
</dbReference>
<keyword evidence="25" id="KW-1185">Reference proteome</keyword>
<evidence type="ECO:0000256" key="20">
    <source>
        <dbReference type="SAM" id="MobiDB-lite"/>
    </source>
</evidence>
<dbReference type="Gene3D" id="1.10.472.30">
    <property type="entry name" value="Transcription elongation factor S-II, central domain"/>
    <property type="match status" value="1"/>
</dbReference>
<evidence type="ECO:0000256" key="9">
    <source>
        <dbReference type="ARBA" id="ARBA00022723"/>
    </source>
</evidence>
<dbReference type="Gene3D" id="3.30.40.10">
    <property type="entry name" value="Zinc/RING finger domain, C3HC4 (zinc finger)"/>
    <property type="match status" value="1"/>
</dbReference>